<organism evidence="3 4">
    <name type="scientific">Massariosphaeria phaeospora</name>
    <dbReference type="NCBI Taxonomy" id="100035"/>
    <lineage>
        <taxon>Eukaryota</taxon>
        <taxon>Fungi</taxon>
        <taxon>Dikarya</taxon>
        <taxon>Ascomycota</taxon>
        <taxon>Pezizomycotina</taxon>
        <taxon>Dothideomycetes</taxon>
        <taxon>Pleosporomycetidae</taxon>
        <taxon>Pleosporales</taxon>
        <taxon>Pleosporales incertae sedis</taxon>
        <taxon>Massariosphaeria</taxon>
    </lineage>
</organism>
<keyword evidence="4" id="KW-1185">Reference proteome</keyword>
<evidence type="ECO:0000256" key="2">
    <source>
        <dbReference type="SAM" id="SignalP"/>
    </source>
</evidence>
<reference evidence="3 4" key="1">
    <citation type="submission" date="2020-01" db="EMBL/GenBank/DDBJ databases">
        <authorList>
            <consortium name="DOE Joint Genome Institute"/>
            <person name="Haridas S."/>
            <person name="Albert R."/>
            <person name="Binder M."/>
            <person name="Bloem J."/>
            <person name="Labutti K."/>
            <person name="Salamov A."/>
            <person name="Andreopoulos B."/>
            <person name="Baker S.E."/>
            <person name="Barry K."/>
            <person name="Bills G."/>
            <person name="Bluhm B.H."/>
            <person name="Cannon C."/>
            <person name="Castanera R."/>
            <person name="Culley D.E."/>
            <person name="Daum C."/>
            <person name="Ezra D."/>
            <person name="Gonzalez J.B."/>
            <person name="Henrissat B."/>
            <person name="Kuo A."/>
            <person name="Liang C."/>
            <person name="Lipzen A."/>
            <person name="Lutzoni F."/>
            <person name="Magnuson J."/>
            <person name="Mondo S."/>
            <person name="Nolan M."/>
            <person name="Ohm R."/>
            <person name="Pangilinan J."/>
            <person name="Park H.-J.H."/>
            <person name="Ramirez L."/>
            <person name="Alfaro M."/>
            <person name="Sun H."/>
            <person name="Tritt A."/>
            <person name="Yoshinaga Y."/>
            <person name="Zwiers L.-H.L."/>
            <person name="Turgeon B.G."/>
            <person name="Goodwin S.B."/>
            <person name="Spatafora J.W."/>
            <person name="Crous P.W."/>
            <person name="Grigoriev I.V."/>
        </authorList>
    </citation>
    <scope>NUCLEOTIDE SEQUENCE [LARGE SCALE GENOMIC DNA]</scope>
    <source>
        <strain evidence="3 4">CBS 611.86</strain>
    </source>
</reference>
<feature type="chain" id="PRO_5029008256" evidence="2">
    <location>
        <begin position="18"/>
        <end position="148"/>
    </location>
</feature>
<name>A0A7C8MKS8_9PLEO</name>
<evidence type="ECO:0000313" key="4">
    <source>
        <dbReference type="Proteomes" id="UP000481861"/>
    </source>
</evidence>
<dbReference type="Proteomes" id="UP000481861">
    <property type="component" value="Unassembled WGS sequence"/>
</dbReference>
<keyword evidence="2" id="KW-0732">Signal</keyword>
<evidence type="ECO:0000256" key="1">
    <source>
        <dbReference type="SAM" id="MobiDB-lite"/>
    </source>
</evidence>
<feature type="signal peptide" evidence="2">
    <location>
        <begin position="1"/>
        <end position="17"/>
    </location>
</feature>
<dbReference type="AlphaFoldDB" id="A0A7C8MKS8"/>
<proteinExistence type="predicted"/>
<sequence>MQIKDLLVVALATLTTALPTDAGANTVPTPVRRQDGLLVAKVLGESAQEIAFIQANGACTPLASAGTAIQWGVNTNALCSFYSDTGCSSAVNTGVNGNGLSPNQPDGSKRDREDNLTPFLGIQCIVMSGGTQPDPVESVFPSATPSEV</sequence>
<feature type="compositionally biased region" description="Polar residues" evidence="1">
    <location>
        <begin position="93"/>
        <end position="106"/>
    </location>
</feature>
<protein>
    <submittedName>
        <fullName evidence="3">Uncharacterized protein</fullName>
    </submittedName>
</protein>
<comment type="caution">
    <text evidence="3">The sequence shown here is derived from an EMBL/GenBank/DDBJ whole genome shotgun (WGS) entry which is preliminary data.</text>
</comment>
<dbReference type="EMBL" id="JAADJZ010000004">
    <property type="protein sequence ID" value="KAF2875822.1"/>
    <property type="molecule type" value="Genomic_DNA"/>
</dbReference>
<gene>
    <name evidence="3" type="ORF">BDV95DRAFT_603227</name>
</gene>
<feature type="region of interest" description="Disordered" evidence="1">
    <location>
        <begin position="93"/>
        <end position="114"/>
    </location>
</feature>
<evidence type="ECO:0000313" key="3">
    <source>
        <dbReference type="EMBL" id="KAF2875822.1"/>
    </source>
</evidence>
<accession>A0A7C8MKS8</accession>